<proteinExistence type="predicted"/>
<organism evidence="2 3">
    <name type="scientific">Daphnia sinensis</name>
    <dbReference type="NCBI Taxonomy" id="1820382"/>
    <lineage>
        <taxon>Eukaryota</taxon>
        <taxon>Metazoa</taxon>
        <taxon>Ecdysozoa</taxon>
        <taxon>Arthropoda</taxon>
        <taxon>Crustacea</taxon>
        <taxon>Branchiopoda</taxon>
        <taxon>Diplostraca</taxon>
        <taxon>Cladocera</taxon>
        <taxon>Anomopoda</taxon>
        <taxon>Daphniidae</taxon>
        <taxon>Daphnia</taxon>
        <taxon>Daphnia similis group</taxon>
    </lineage>
</organism>
<reference evidence="2 3" key="1">
    <citation type="submission" date="2022-05" db="EMBL/GenBank/DDBJ databases">
        <title>A multi-omics perspective on studying reproductive biology in Daphnia sinensis.</title>
        <authorList>
            <person name="Jia J."/>
        </authorList>
    </citation>
    <scope>NUCLEOTIDE SEQUENCE [LARGE SCALE GENOMIC DNA]</scope>
    <source>
        <strain evidence="2 3">WSL</strain>
    </source>
</reference>
<dbReference type="PANTHER" id="PTHR20958">
    <property type="entry name" value="GLYCINE N-ACYLTRANSFERASE-LIKE PROTEIN"/>
    <property type="match status" value="1"/>
</dbReference>
<dbReference type="InterPro" id="IPR016181">
    <property type="entry name" value="Acyl_CoA_acyltransferase"/>
</dbReference>
<feature type="domain" description="N-acetyltransferase" evidence="1">
    <location>
        <begin position="162"/>
        <end position="291"/>
    </location>
</feature>
<dbReference type="InterPro" id="IPR013653">
    <property type="entry name" value="GCN5-like_dom"/>
</dbReference>
<dbReference type="EMBL" id="WJBH02000003">
    <property type="protein sequence ID" value="KAI9560842.1"/>
    <property type="molecule type" value="Genomic_DNA"/>
</dbReference>
<dbReference type="AlphaFoldDB" id="A0AAD5KX74"/>
<accession>A0AAD5KX74</accession>
<evidence type="ECO:0000313" key="2">
    <source>
        <dbReference type="EMBL" id="KAI9560842.1"/>
    </source>
</evidence>
<dbReference type="InterPro" id="IPR000182">
    <property type="entry name" value="GNAT_dom"/>
</dbReference>
<dbReference type="PANTHER" id="PTHR20958:SF6">
    <property type="entry name" value="GLYCINE N-ACYLTRANSFERASE-LIKE PROTEIN"/>
    <property type="match status" value="1"/>
</dbReference>
<gene>
    <name evidence="2" type="ORF">GHT06_011795</name>
</gene>
<sequence>MPESVTLASRSDLLCLLPFVDSQLSERCEIQLVIFGALRASASSYLVYILRETPSDGSYTAIAAIKRENMKSETEEKQAIWIISGWSINESALLRLYSAIDVINWDKDAVFAFNKYYNPHEDILNFFRDRGRLTGYRLYSAGRYVFDIEMALKLQISIPDGVYVKSLERHHAQLIYDHWTVFKDTTTVEDVADEIDHLPSAGVFLKDNDQLVSWMTGHAANGMSRLFTMDGHRRKGYAKLATQYMSKRMAQAGYLPWVNIVVGNTASTEFFLGLGFRFAYPMHAILTKPPGTVKG</sequence>
<evidence type="ECO:0000259" key="1">
    <source>
        <dbReference type="PROSITE" id="PS51186"/>
    </source>
</evidence>
<evidence type="ECO:0000313" key="3">
    <source>
        <dbReference type="Proteomes" id="UP000820818"/>
    </source>
</evidence>
<comment type="caution">
    <text evidence="2">The sequence shown here is derived from an EMBL/GenBank/DDBJ whole genome shotgun (WGS) entry which is preliminary data.</text>
</comment>
<dbReference type="InterPro" id="IPR053225">
    <property type="entry name" value="Acyl-CoA_N-acyltransferase"/>
</dbReference>
<dbReference type="Proteomes" id="UP000820818">
    <property type="component" value="Linkage Group LG3"/>
</dbReference>
<keyword evidence="3" id="KW-1185">Reference proteome</keyword>
<protein>
    <submittedName>
        <fullName evidence="2">N-acetyltransferase protein T1</fullName>
    </submittedName>
</protein>
<dbReference type="PROSITE" id="PS51186">
    <property type="entry name" value="GNAT"/>
    <property type="match status" value="1"/>
</dbReference>
<dbReference type="SUPFAM" id="SSF55729">
    <property type="entry name" value="Acyl-CoA N-acyltransferases (Nat)"/>
    <property type="match status" value="1"/>
</dbReference>
<name>A0AAD5KX74_9CRUS</name>
<dbReference type="GO" id="GO:0016747">
    <property type="term" value="F:acyltransferase activity, transferring groups other than amino-acyl groups"/>
    <property type="evidence" value="ECO:0007669"/>
    <property type="project" value="InterPro"/>
</dbReference>
<dbReference type="Pfam" id="PF08445">
    <property type="entry name" value="FR47"/>
    <property type="match status" value="1"/>
</dbReference>
<dbReference type="Gene3D" id="3.40.630.30">
    <property type="match status" value="1"/>
</dbReference>